<dbReference type="InterPro" id="IPR005784">
    <property type="entry name" value="D_amino_transT"/>
</dbReference>
<evidence type="ECO:0000256" key="2">
    <source>
        <dbReference type="ARBA" id="ARBA00009320"/>
    </source>
</evidence>
<dbReference type="GO" id="GO:0046416">
    <property type="term" value="P:D-amino acid metabolic process"/>
    <property type="evidence" value="ECO:0007669"/>
    <property type="project" value="InterPro"/>
</dbReference>
<evidence type="ECO:0000313" key="14">
    <source>
        <dbReference type="Proteomes" id="UP000195611"/>
    </source>
</evidence>
<dbReference type="GO" id="GO:0030170">
    <property type="term" value="F:pyridoxal phosphate binding"/>
    <property type="evidence" value="ECO:0007669"/>
    <property type="project" value="InterPro"/>
</dbReference>
<dbReference type="GO" id="GO:0005829">
    <property type="term" value="C:cytosol"/>
    <property type="evidence" value="ECO:0007669"/>
    <property type="project" value="TreeGrafter"/>
</dbReference>
<dbReference type="InterPro" id="IPR043132">
    <property type="entry name" value="BCAT-like_C"/>
</dbReference>
<evidence type="ECO:0000256" key="12">
    <source>
        <dbReference type="ARBA" id="ARBA00047911"/>
    </source>
</evidence>
<dbReference type="InterPro" id="IPR043131">
    <property type="entry name" value="BCAT-like_N"/>
</dbReference>
<comment type="cofactor">
    <cofactor evidence="1">
        <name>pyridoxal 5'-phosphate</name>
        <dbReference type="ChEBI" id="CHEBI:597326"/>
    </cofactor>
</comment>
<accession>A0A1R4JCJ6</accession>
<keyword evidence="8" id="KW-0663">Pyridoxal phosphate</keyword>
<evidence type="ECO:0000256" key="4">
    <source>
        <dbReference type="ARBA" id="ARBA00012874"/>
    </source>
</evidence>
<comment type="subunit">
    <text evidence="3">Homodimer.</text>
</comment>
<evidence type="ECO:0000313" key="13">
    <source>
        <dbReference type="EMBL" id="SJN29820.1"/>
    </source>
</evidence>
<dbReference type="CDD" id="cd01558">
    <property type="entry name" value="D-AAT_like"/>
    <property type="match status" value="1"/>
</dbReference>
<dbReference type="AlphaFoldDB" id="A0A1R4JCJ6"/>
<evidence type="ECO:0000256" key="5">
    <source>
        <dbReference type="ARBA" id="ARBA00021779"/>
    </source>
</evidence>
<evidence type="ECO:0000256" key="9">
    <source>
        <dbReference type="ARBA" id="ARBA00030138"/>
    </source>
</evidence>
<proteinExistence type="inferred from homology"/>
<evidence type="ECO:0000256" key="10">
    <source>
        <dbReference type="ARBA" id="ARBA00033316"/>
    </source>
</evidence>
<dbReference type="PANTHER" id="PTHR42743:SF10">
    <property type="entry name" value="D-ALANINE AMINOTRANSFERASE"/>
    <property type="match status" value="1"/>
</dbReference>
<protein>
    <recommendedName>
        <fullName evidence="5">D-alanine aminotransferase</fullName>
        <ecNumber evidence="4">2.6.1.21</ecNumber>
    </recommendedName>
    <alternativeName>
        <fullName evidence="11">D-amino acid aminotransferase</fullName>
    </alternativeName>
    <alternativeName>
        <fullName evidence="9">D-amino acid transaminase</fullName>
    </alternativeName>
    <alternativeName>
        <fullName evidence="10">D-aspartate aminotransferase</fullName>
    </alternativeName>
</protein>
<dbReference type="FunFam" id="3.30.470.10:FF:000009">
    <property type="entry name" value="D-alanine aminotransferase"/>
    <property type="match status" value="1"/>
</dbReference>
<dbReference type="Gene3D" id="3.30.470.10">
    <property type="match status" value="1"/>
</dbReference>
<keyword evidence="7 13" id="KW-0808">Transferase</keyword>
<evidence type="ECO:0000256" key="1">
    <source>
        <dbReference type="ARBA" id="ARBA00001933"/>
    </source>
</evidence>
<evidence type="ECO:0000256" key="8">
    <source>
        <dbReference type="ARBA" id="ARBA00022898"/>
    </source>
</evidence>
<dbReference type="InterPro" id="IPR001544">
    <property type="entry name" value="Aminotrans_IV"/>
</dbReference>
<dbReference type="FunFam" id="3.20.10.10:FF:000002">
    <property type="entry name" value="D-alanine aminotransferase"/>
    <property type="match status" value="1"/>
</dbReference>
<comment type="similarity">
    <text evidence="2">Belongs to the class-IV pyridoxal-phosphate-dependent aminotransferase family.</text>
</comment>
<dbReference type="SUPFAM" id="SSF56752">
    <property type="entry name" value="D-aminoacid aminotransferase-like PLP-dependent enzymes"/>
    <property type="match status" value="1"/>
</dbReference>
<dbReference type="Proteomes" id="UP000195611">
    <property type="component" value="Unassembled WGS sequence"/>
</dbReference>
<dbReference type="PANTHER" id="PTHR42743">
    <property type="entry name" value="AMINO-ACID AMINOTRANSFERASE"/>
    <property type="match status" value="1"/>
</dbReference>
<dbReference type="GO" id="GO:0046394">
    <property type="term" value="P:carboxylic acid biosynthetic process"/>
    <property type="evidence" value="ECO:0007669"/>
    <property type="project" value="UniProtKB-ARBA"/>
</dbReference>
<gene>
    <name evidence="13" type="ORF">FM115_04885</name>
</gene>
<name>A0A1R4JCJ6_9LACT</name>
<evidence type="ECO:0000256" key="6">
    <source>
        <dbReference type="ARBA" id="ARBA00022576"/>
    </source>
</evidence>
<evidence type="ECO:0000256" key="7">
    <source>
        <dbReference type="ARBA" id="ARBA00022679"/>
    </source>
</evidence>
<dbReference type="RefSeq" id="WP_087057903.1">
    <property type="nucleotide sequence ID" value="NZ_FUKW01000074.1"/>
</dbReference>
<dbReference type="InterPro" id="IPR036038">
    <property type="entry name" value="Aminotransferase-like"/>
</dbReference>
<sequence length="284" mass="31901">MKVIWNSQIVEREEVKIDPEDRGYQFGDGIYEVVRAYNGKFFCIDEHIDRLYTSASKIEMAIPQTKDKMKRLMNQLLEESGIETGNLYLQVTRGIASPRNHVYPDLSVLPTITGNITVVPRDAEKIKAGIKTVIEEDIRWLKCDIKSISLLGNIMAKHEAHKKNAEEAILHRDGIVTECSASNVAIVKDEVIYTHPDSNLILPGVTKIVWLKCAEKLGIEVKEEPFTLEQLNESDEVFCSSTTIEVMPIHTINGYAVNGGKIGEVTQKLAKAFEEEIEKVCGKV</sequence>
<comment type="catalytic activity">
    <reaction evidence="12">
        <text>D-alanine + 2-oxoglutarate = D-glutamate + pyruvate</text>
        <dbReference type="Rhea" id="RHEA:15869"/>
        <dbReference type="ChEBI" id="CHEBI:15361"/>
        <dbReference type="ChEBI" id="CHEBI:16810"/>
        <dbReference type="ChEBI" id="CHEBI:29986"/>
        <dbReference type="ChEBI" id="CHEBI:57416"/>
        <dbReference type="EC" id="2.6.1.21"/>
    </reaction>
</comment>
<evidence type="ECO:0000256" key="3">
    <source>
        <dbReference type="ARBA" id="ARBA00011738"/>
    </source>
</evidence>
<dbReference type="Gene3D" id="3.20.10.10">
    <property type="entry name" value="D-amino Acid Aminotransferase, subunit A, domain 2"/>
    <property type="match status" value="1"/>
</dbReference>
<dbReference type="Pfam" id="PF01063">
    <property type="entry name" value="Aminotran_4"/>
    <property type="match status" value="1"/>
</dbReference>
<dbReference type="EMBL" id="FUKW01000074">
    <property type="protein sequence ID" value="SJN29820.1"/>
    <property type="molecule type" value="Genomic_DNA"/>
</dbReference>
<dbReference type="GO" id="GO:0008652">
    <property type="term" value="P:amino acid biosynthetic process"/>
    <property type="evidence" value="ECO:0007669"/>
    <property type="project" value="UniProtKB-ARBA"/>
</dbReference>
<dbReference type="NCBIfam" id="TIGR01121">
    <property type="entry name" value="D_amino_aminoT"/>
    <property type="match status" value="1"/>
</dbReference>
<dbReference type="InterPro" id="IPR050571">
    <property type="entry name" value="Class-IV_PLP-Dep_Aminotrnsfr"/>
</dbReference>
<dbReference type="EC" id="2.6.1.21" evidence="4"/>
<keyword evidence="6 13" id="KW-0032">Aminotransferase</keyword>
<organism evidence="13 14">
    <name type="scientific">Marinilactibacillus psychrotolerans 42ea</name>
    <dbReference type="NCBI Taxonomy" id="1255609"/>
    <lineage>
        <taxon>Bacteria</taxon>
        <taxon>Bacillati</taxon>
        <taxon>Bacillota</taxon>
        <taxon>Bacilli</taxon>
        <taxon>Lactobacillales</taxon>
        <taxon>Carnobacteriaceae</taxon>
        <taxon>Marinilactibacillus</taxon>
    </lineage>
</organism>
<reference evidence="13 14" key="1">
    <citation type="submission" date="2017-02" db="EMBL/GenBank/DDBJ databases">
        <authorList>
            <person name="Peterson S.W."/>
        </authorList>
    </citation>
    <scope>NUCLEOTIDE SEQUENCE [LARGE SCALE GENOMIC DNA]</scope>
    <source>
        <strain evidence="13 14">42ea</strain>
    </source>
</reference>
<dbReference type="GeneID" id="96912159"/>
<dbReference type="GO" id="GO:0047810">
    <property type="term" value="F:D-alanine-2-oxoglutarate aminotransferase activity"/>
    <property type="evidence" value="ECO:0007669"/>
    <property type="project" value="UniProtKB-EC"/>
</dbReference>
<evidence type="ECO:0000256" key="11">
    <source>
        <dbReference type="ARBA" id="ARBA00033391"/>
    </source>
</evidence>